<evidence type="ECO:0000313" key="1">
    <source>
        <dbReference type="EMBL" id="RHG09352.1"/>
    </source>
</evidence>
<dbReference type="RefSeq" id="WP_118309495.1">
    <property type="nucleotide sequence ID" value="NZ_QRHW01000008.1"/>
</dbReference>
<dbReference type="Proteomes" id="UP000284112">
    <property type="component" value="Unassembled WGS sequence"/>
</dbReference>
<name>A0A414S2M9_9FIRM</name>
<gene>
    <name evidence="1" type="ORF">DW641_06775</name>
</gene>
<dbReference type="PROSITE" id="PS51257">
    <property type="entry name" value="PROKAR_LIPOPROTEIN"/>
    <property type="match status" value="1"/>
</dbReference>
<sequence>MKKRKILMLILLVSTVLLSGCGKTFLSRLFKSEHEEYAEILTAFLAAANQNDTKKIEELFAPNIRGKEFQKEVDDFLEFYNKTAKDGTWDKDDILLGVTGSQDRDLYRVMHSSIELKKDNKNYYIYMEVVTADKENPENKGIQIIDLATKKAYDDRYFLWHSKQGIYAQEKACEDYQSMLIYGNVREYYTVDRELSVDYFKNFLKRSTSYKELQNEIGEPNGELLNDEFIYEITQGVNEKTYITCEVLGDEIIKLEVCNEEEVIETIYEKNAEEN</sequence>
<dbReference type="EMBL" id="QRHW01000008">
    <property type="protein sequence ID" value="RHG09352.1"/>
    <property type="molecule type" value="Genomic_DNA"/>
</dbReference>
<reference evidence="1 2" key="1">
    <citation type="submission" date="2018-08" db="EMBL/GenBank/DDBJ databases">
        <title>A genome reference for cultivated species of the human gut microbiota.</title>
        <authorList>
            <person name="Zou Y."/>
            <person name="Xue W."/>
            <person name="Luo G."/>
        </authorList>
    </citation>
    <scope>NUCLEOTIDE SEQUENCE [LARGE SCALE GENOMIC DNA]</scope>
    <source>
        <strain evidence="1 2">AM23-13</strain>
    </source>
</reference>
<comment type="caution">
    <text evidence="1">The sequence shown here is derived from an EMBL/GenBank/DDBJ whole genome shotgun (WGS) entry which is preliminary data.</text>
</comment>
<dbReference type="Gene3D" id="3.10.450.50">
    <property type="match status" value="1"/>
</dbReference>
<evidence type="ECO:0000313" key="2">
    <source>
        <dbReference type="Proteomes" id="UP000284112"/>
    </source>
</evidence>
<proteinExistence type="predicted"/>
<organism evidence="1 2">
    <name type="scientific">Dorea longicatena</name>
    <dbReference type="NCBI Taxonomy" id="88431"/>
    <lineage>
        <taxon>Bacteria</taxon>
        <taxon>Bacillati</taxon>
        <taxon>Bacillota</taxon>
        <taxon>Clostridia</taxon>
        <taxon>Lachnospirales</taxon>
        <taxon>Lachnospiraceae</taxon>
        <taxon>Dorea</taxon>
    </lineage>
</organism>
<protein>
    <submittedName>
        <fullName evidence="1">DUF5104 domain-containing protein</fullName>
    </submittedName>
</protein>
<dbReference type="AlphaFoldDB" id="A0A414S2M9"/>
<accession>A0A414S2M9</accession>